<protein>
    <submittedName>
        <fullName evidence="2">Uncharacterized protein</fullName>
    </submittedName>
</protein>
<dbReference type="Proteomes" id="UP001516400">
    <property type="component" value="Unassembled WGS sequence"/>
</dbReference>
<keyword evidence="1" id="KW-0175">Coiled coil</keyword>
<evidence type="ECO:0000313" key="3">
    <source>
        <dbReference type="Proteomes" id="UP001516400"/>
    </source>
</evidence>
<name>A0ABD2PAC3_9CUCU</name>
<evidence type="ECO:0000256" key="1">
    <source>
        <dbReference type="SAM" id="Coils"/>
    </source>
</evidence>
<keyword evidence="3" id="KW-1185">Reference proteome</keyword>
<gene>
    <name evidence="2" type="ORF">HHI36_002232</name>
</gene>
<evidence type="ECO:0000313" key="2">
    <source>
        <dbReference type="EMBL" id="KAL3287770.1"/>
    </source>
</evidence>
<dbReference type="AlphaFoldDB" id="A0ABD2PAC3"/>
<comment type="caution">
    <text evidence="2">The sequence shown here is derived from an EMBL/GenBank/DDBJ whole genome shotgun (WGS) entry which is preliminary data.</text>
</comment>
<dbReference type="EMBL" id="JABFTP020000185">
    <property type="protein sequence ID" value="KAL3287770.1"/>
    <property type="molecule type" value="Genomic_DNA"/>
</dbReference>
<sequence length="206" mass="23826">MGGNKILCTRKCQENRKSDEDNVKWLNEQLAKLKDLKNRDDQITYIEDEQNNKLEKLQSELELLKGELQQLNKETKESELTIPSVSTDNSRIDSLTLDEIEERVYRKNVDRVYEELKKNKAIRSTSRTRMAKNEKTPGGVKAPLKINSGQSVHEALNSRDSYSGALQSSKDALKMNQRGTLLIKMNLKDRIYNMVLMMMQCLRPTF</sequence>
<organism evidence="2 3">
    <name type="scientific">Cryptolaemus montrouzieri</name>
    <dbReference type="NCBI Taxonomy" id="559131"/>
    <lineage>
        <taxon>Eukaryota</taxon>
        <taxon>Metazoa</taxon>
        <taxon>Ecdysozoa</taxon>
        <taxon>Arthropoda</taxon>
        <taxon>Hexapoda</taxon>
        <taxon>Insecta</taxon>
        <taxon>Pterygota</taxon>
        <taxon>Neoptera</taxon>
        <taxon>Endopterygota</taxon>
        <taxon>Coleoptera</taxon>
        <taxon>Polyphaga</taxon>
        <taxon>Cucujiformia</taxon>
        <taxon>Coccinelloidea</taxon>
        <taxon>Coccinellidae</taxon>
        <taxon>Scymninae</taxon>
        <taxon>Scymnini</taxon>
        <taxon>Cryptolaemus</taxon>
    </lineage>
</organism>
<reference evidence="2 3" key="1">
    <citation type="journal article" date="2021" name="BMC Biol.">
        <title>Horizontally acquired antibacterial genes associated with adaptive radiation of ladybird beetles.</title>
        <authorList>
            <person name="Li H.S."/>
            <person name="Tang X.F."/>
            <person name="Huang Y.H."/>
            <person name="Xu Z.Y."/>
            <person name="Chen M.L."/>
            <person name="Du X.Y."/>
            <person name="Qiu B.Y."/>
            <person name="Chen P.T."/>
            <person name="Zhang W."/>
            <person name="Slipinski A."/>
            <person name="Escalona H.E."/>
            <person name="Waterhouse R.M."/>
            <person name="Zwick A."/>
            <person name="Pang H."/>
        </authorList>
    </citation>
    <scope>NUCLEOTIDE SEQUENCE [LARGE SCALE GENOMIC DNA]</scope>
    <source>
        <strain evidence="2">SYSU2018</strain>
    </source>
</reference>
<feature type="coiled-coil region" evidence="1">
    <location>
        <begin position="16"/>
        <end position="81"/>
    </location>
</feature>
<proteinExistence type="predicted"/>
<accession>A0ABD2PAC3</accession>